<evidence type="ECO:0000256" key="1">
    <source>
        <dbReference type="SAM" id="Phobius"/>
    </source>
</evidence>
<dbReference type="PANTHER" id="PTHR37953">
    <property type="entry name" value="UPF0127 PROTEIN MJ1496"/>
    <property type="match status" value="1"/>
</dbReference>
<feature type="transmembrane region" description="Helical" evidence="1">
    <location>
        <begin position="21"/>
        <end position="43"/>
    </location>
</feature>
<evidence type="ECO:0000313" key="3">
    <source>
        <dbReference type="Proteomes" id="UP000732105"/>
    </source>
</evidence>
<comment type="caution">
    <text evidence="2">The sequence shown here is derived from an EMBL/GenBank/DDBJ whole genome shotgun (WGS) entry which is preliminary data.</text>
</comment>
<dbReference type="PANTHER" id="PTHR37953:SF1">
    <property type="entry name" value="UPF0127 PROTEIN MJ1496"/>
    <property type="match status" value="1"/>
</dbReference>
<dbReference type="InterPro" id="IPR003795">
    <property type="entry name" value="DUF192"/>
</dbReference>
<organism evidence="2 3">
    <name type="scientific">Marinifilum caeruleilacunae</name>
    <dbReference type="NCBI Taxonomy" id="2499076"/>
    <lineage>
        <taxon>Bacteria</taxon>
        <taxon>Pseudomonadati</taxon>
        <taxon>Bacteroidota</taxon>
        <taxon>Bacteroidia</taxon>
        <taxon>Marinilabiliales</taxon>
        <taxon>Marinifilaceae</taxon>
    </lineage>
</organism>
<keyword evidence="1" id="KW-0812">Transmembrane</keyword>
<keyword evidence="3" id="KW-1185">Reference proteome</keyword>
<dbReference type="InterPro" id="IPR038695">
    <property type="entry name" value="Saro_0823-like_sf"/>
</dbReference>
<name>A0ABX1WVT8_9BACT</name>
<keyword evidence="1" id="KW-0472">Membrane</keyword>
<dbReference type="Gene3D" id="2.60.120.1140">
    <property type="entry name" value="Protein of unknown function DUF192"/>
    <property type="match status" value="1"/>
</dbReference>
<keyword evidence="1" id="KW-1133">Transmembrane helix</keyword>
<gene>
    <name evidence="2" type="ORF">ELS83_10120</name>
</gene>
<dbReference type="EMBL" id="RZNH01000014">
    <property type="protein sequence ID" value="NOU60182.1"/>
    <property type="molecule type" value="Genomic_DNA"/>
</dbReference>
<dbReference type="RefSeq" id="WP_171595464.1">
    <property type="nucleotide sequence ID" value="NZ_RZNH01000014.1"/>
</dbReference>
<protein>
    <submittedName>
        <fullName evidence="2">DUF192 domain-containing protein</fullName>
    </submittedName>
</protein>
<sequence>MKKANQNKSKSKKKRSKSKKRNISWIQIVALITIGTALVFLAVKPNFSSRSGKSVNKRIEIPFKKEGELSFLSKQNQEKIKTIDIEIAEGQAETASGLMYRYSMSNEQGMLFIMEVEQAQNFWMKETYISLDIIFVNSDFEIVRIHKHAPALSEQNIPSIKKAKYVLEVNAGFCDKFGISEGDLIRYERQ</sequence>
<dbReference type="Pfam" id="PF02643">
    <property type="entry name" value="DUF192"/>
    <property type="match status" value="1"/>
</dbReference>
<proteinExistence type="predicted"/>
<reference evidence="2 3" key="1">
    <citation type="submission" date="2018-12" db="EMBL/GenBank/DDBJ databases">
        <title>Marinifilum JC070 sp. nov., a marine bacterium isolated from Yongle Blue Hole in the South China Sea.</title>
        <authorList>
            <person name="Fu T."/>
        </authorList>
    </citation>
    <scope>NUCLEOTIDE SEQUENCE [LARGE SCALE GENOMIC DNA]</scope>
    <source>
        <strain evidence="2 3">JC070</strain>
    </source>
</reference>
<evidence type="ECO:0000313" key="2">
    <source>
        <dbReference type="EMBL" id="NOU60182.1"/>
    </source>
</evidence>
<accession>A0ABX1WVT8</accession>
<dbReference type="Proteomes" id="UP000732105">
    <property type="component" value="Unassembled WGS sequence"/>
</dbReference>